<sequence>MSIPCSRWKNSILSGGGPGSKGRSQVLISQEPGGRCPTQGLESNHTKVFFPNSLPLITLVRHRSRGITCAIESAGASLSQQAFLRQDIAPVNPFSRFRFRHGSCGSLEESRLPLSRPGSVAGAEPIGR</sequence>
<dbReference type="Proteomes" id="UP000266723">
    <property type="component" value="Unassembled WGS sequence"/>
</dbReference>
<protein>
    <submittedName>
        <fullName evidence="2">Uncharacterized protein</fullName>
    </submittedName>
</protein>
<reference evidence="2 3" key="1">
    <citation type="journal article" date="2020" name="BMC Genomics">
        <title>Intraspecific diversification of the crop wild relative Brassica cretica Lam. using demographic model selection.</title>
        <authorList>
            <person name="Kioukis A."/>
            <person name="Michalopoulou V.A."/>
            <person name="Briers L."/>
            <person name="Pirintsos S."/>
            <person name="Studholme D.J."/>
            <person name="Pavlidis P."/>
            <person name="Sarris P.F."/>
        </authorList>
    </citation>
    <scope>NUCLEOTIDE SEQUENCE [LARGE SCALE GENOMIC DNA]</scope>
    <source>
        <strain evidence="3">cv. PFS-1207/04</strain>
    </source>
</reference>
<proteinExistence type="predicted"/>
<dbReference type="EMBL" id="QGKV02000759">
    <property type="protein sequence ID" value="KAF3563264.1"/>
    <property type="molecule type" value="Genomic_DNA"/>
</dbReference>
<comment type="caution">
    <text evidence="2">The sequence shown here is derived from an EMBL/GenBank/DDBJ whole genome shotgun (WGS) entry which is preliminary data.</text>
</comment>
<accession>A0ABQ7CVC3</accession>
<name>A0ABQ7CVC3_BRACR</name>
<gene>
    <name evidence="2" type="ORF">DY000_02014598</name>
</gene>
<keyword evidence="3" id="KW-1185">Reference proteome</keyword>
<evidence type="ECO:0000256" key="1">
    <source>
        <dbReference type="SAM" id="MobiDB-lite"/>
    </source>
</evidence>
<evidence type="ECO:0000313" key="3">
    <source>
        <dbReference type="Proteomes" id="UP000266723"/>
    </source>
</evidence>
<evidence type="ECO:0000313" key="2">
    <source>
        <dbReference type="EMBL" id="KAF3563264.1"/>
    </source>
</evidence>
<organism evidence="2 3">
    <name type="scientific">Brassica cretica</name>
    <name type="common">Mustard</name>
    <dbReference type="NCBI Taxonomy" id="69181"/>
    <lineage>
        <taxon>Eukaryota</taxon>
        <taxon>Viridiplantae</taxon>
        <taxon>Streptophyta</taxon>
        <taxon>Embryophyta</taxon>
        <taxon>Tracheophyta</taxon>
        <taxon>Spermatophyta</taxon>
        <taxon>Magnoliopsida</taxon>
        <taxon>eudicotyledons</taxon>
        <taxon>Gunneridae</taxon>
        <taxon>Pentapetalae</taxon>
        <taxon>rosids</taxon>
        <taxon>malvids</taxon>
        <taxon>Brassicales</taxon>
        <taxon>Brassicaceae</taxon>
        <taxon>Brassiceae</taxon>
        <taxon>Brassica</taxon>
    </lineage>
</organism>
<feature type="region of interest" description="Disordered" evidence="1">
    <location>
        <begin position="1"/>
        <end position="36"/>
    </location>
</feature>